<dbReference type="OrthoDB" id="5152119at2759"/>
<evidence type="ECO:0000313" key="1">
    <source>
        <dbReference type="EMBL" id="EEU38557.1"/>
    </source>
</evidence>
<dbReference type="RefSeq" id="XP_003044270.1">
    <property type="nucleotide sequence ID" value="XM_003044224.1"/>
</dbReference>
<dbReference type="eggNOG" id="ENOG502TBR9">
    <property type="taxonomic scope" value="Eukaryota"/>
</dbReference>
<dbReference type="OMA" id="SVHYRHG"/>
<sequence>MEDEFKGLHQPGRLNELWEQLQNAQEVMMALRSRELEPGPLGYMEMLELLDQPSVAAFAALPEEARSKKWEELFEECDGSFLDDFFLYEVSHFEFLHSFKVLDRHIGHGKMERRLIQEARHFFYQRTEFVFSADWIGKFLADQLGQWDDAVPVEELVRRVIIRVDRRRMDGSKIAQYLRRSLEFTNIESLKVEIWAKGALDGSDYETQDTIRKMAGAVQELIDKFEDRFSIWKMRLEEEEMNGWRDDYIGEPYNITAWWDGPPIESWTRLKQGTASFQELMQDQIKSWKDWHGSDDDAD</sequence>
<evidence type="ECO:0000313" key="2">
    <source>
        <dbReference type="Proteomes" id="UP000005206"/>
    </source>
</evidence>
<gene>
    <name evidence="1" type="ORF">NECHADRAFT_88491</name>
</gene>
<dbReference type="AlphaFoldDB" id="C7ZBQ3"/>
<accession>C7ZBQ3</accession>
<dbReference type="InParanoid" id="C7ZBQ3"/>
<protein>
    <submittedName>
        <fullName evidence="1">Uncharacterized protein</fullName>
    </submittedName>
</protein>
<dbReference type="KEGG" id="nhe:NECHADRAFT_88491"/>
<dbReference type="GeneID" id="9670686"/>
<dbReference type="EMBL" id="GG698915">
    <property type="protein sequence ID" value="EEU38557.1"/>
    <property type="molecule type" value="Genomic_DNA"/>
</dbReference>
<proteinExistence type="predicted"/>
<dbReference type="Proteomes" id="UP000005206">
    <property type="component" value="Chromosome 14"/>
</dbReference>
<dbReference type="VEuPathDB" id="FungiDB:NECHADRAFT_88491"/>
<reference evidence="1 2" key="1">
    <citation type="journal article" date="2009" name="PLoS Genet.">
        <title>The genome of Nectria haematococca: contribution of supernumerary chromosomes to gene expansion.</title>
        <authorList>
            <person name="Coleman J.J."/>
            <person name="Rounsley S.D."/>
            <person name="Rodriguez-Carres M."/>
            <person name="Kuo A."/>
            <person name="Wasmann C.C."/>
            <person name="Grimwood J."/>
            <person name="Schmutz J."/>
            <person name="Taga M."/>
            <person name="White G.J."/>
            <person name="Zhou S."/>
            <person name="Schwartz D.C."/>
            <person name="Freitag M."/>
            <person name="Ma L.J."/>
            <person name="Danchin E.G."/>
            <person name="Henrissat B."/>
            <person name="Coutinho P.M."/>
            <person name="Nelson D.R."/>
            <person name="Straney D."/>
            <person name="Napoli C.A."/>
            <person name="Barker B.M."/>
            <person name="Gribskov M."/>
            <person name="Rep M."/>
            <person name="Kroken S."/>
            <person name="Molnar I."/>
            <person name="Rensing C."/>
            <person name="Kennell J.C."/>
            <person name="Zamora J."/>
            <person name="Farman M.L."/>
            <person name="Selker E.U."/>
            <person name="Salamov A."/>
            <person name="Shapiro H."/>
            <person name="Pangilinan J."/>
            <person name="Lindquist E."/>
            <person name="Lamers C."/>
            <person name="Grigoriev I.V."/>
            <person name="Geiser D.M."/>
            <person name="Covert S.F."/>
            <person name="Temporini E."/>
            <person name="Vanetten H.D."/>
        </authorList>
    </citation>
    <scope>NUCLEOTIDE SEQUENCE [LARGE SCALE GENOMIC DNA]</scope>
    <source>
        <strain evidence="2">ATCC MYA-4622 / CBS 123669 / FGSC 9596 / NRRL 45880 / 77-13-4</strain>
    </source>
</reference>
<keyword evidence="2" id="KW-1185">Reference proteome</keyword>
<organism evidence="1 2">
    <name type="scientific">Fusarium vanettenii (strain ATCC MYA-4622 / CBS 123669 / FGSC 9596 / NRRL 45880 / 77-13-4)</name>
    <name type="common">Fusarium solani subsp. pisi</name>
    <dbReference type="NCBI Taxonomy" id="660122"/>
    <lineage>
        <taxon>Eukaryota</taxon>
        <taxon>Fungi</taxon>
        <taxon>Dikarya</taxon>
        <taxon>Ascomycota</taxon>
        <taxon>Pezizomycotina</taxon>
        <taxon>Sordariomycetes</taxon>
        <taxon>Hypocreomycetidae</taxon>
        <taxon>Hypocreales</taxon>
        <taxon>Nectriaceae</taxon>
        <taxon>Fusarium</taxon>
        <taxon>Fusarium solani species complex</taxon>
        <taxon>Fusarium vanettenii</taxon>
    </lineage>
</organism>
<name>C7ZBQ3_FUSV7</name>
<dbReference type="HOGENOM" id="CLU_089001_0_0_1"/>